<dbReference type="PANTHER" id="PTHR43214">
    <property type="entry name" value="TWO-COMPONENT RESPONSE REGULATOR"/>
    <property type="match status" value="1"/>
</dbReference>
<gene>
    <name evidence="8" type="ORF">ETD85_61110</name>
</gene>
<reference evidence="8 9" key="1">
    <citation type="submission" date="2019-05" db="EMBL/GenBank/DDBJ databases">
        <title>Draft genome sequence of Nonomuraea zeae DSM 100528.</title>
        <authorList>
            <person name="Saricaoglu S."/>
            <person name="Isik K."/>
        </authorList>
    </citation>
    <scope>NUCLEOTIDE SEQUENCE [LARGE SCALE GENOMIC DNA]</scope>
    <source>
        <strain evidence="8 9">DSM 100528</strain>
    </source>
</reference>
<dbReference type="InterPro" id="IPR000792">
    <property type="entry name" value="Tscrpt_reg_LuxR_C"/>
</dbReference>
<dbReference type="CDD" id="cd06170">
    <property type="entry name" value="LuxR_C_like"/>
    <property type="match status" value="1"/>
</dbReference>
<dbReference type="PANTHER" id="PTHR43214:SF41">
    <property type="entry name" value="NITRATE_NITRITE RESPONSE REGULATOR PROTEIN NARP"/>
    <property type="match status" value="1"/>
</dbReference>
<dbReference type="CDD" id="cd17535">
    <property type="entry name" value="REC_NarL-like"/>
    <property type="match status" value="1"/>
</dbReference>
<keyword evidence="3" id="KW-0238">DNA-binding</keyword>
<dbReference type="SMART" id="SM00448">
    <property type="entry name" value="REC"/>
    <property type="match status" value="1"/>
</dbReference>
<keyword evidence="4" id="KW-0804">Transcription</keyword>
<dbReference type="Proteomes" id="UP000306628">
    <property type="component" value="Unassembled WGS sequence"/>
</dbReference>
<keyword evidence="9" id="KW-1185">Reference proteome</keyword>
<dbReference type="EMBL" id="VCKX01000560">
    <property type="protein sequence ID" value="TMR09794.1"/>
    <property type="molecule type" value="Genomic_DNA"/>
</dbReference>
<name>A0A5S4F164_9ACTN</name>
<dbReference type="InterPro" id="IPR058245">
    <property type="entry name" value="NreC/VraR/RcsB-like_REC"/>
</dbReference>
<dbReference type="Pfam" id="PF00072">
    <property type="entry name" value="Response_reg"/>
    <property type="match status" value="1"/>
</dbReference>
<dbReference type="InterPro" id="IPR001789">
    <property type="entry name" value="Sig_transdc_resp-reg_receiver"/>
</dbReference>
<dbReference type="GO" id="GO:0003677">
    <property type="term" value="F:DNA binding"/>
    <property type="evidence" value="ECO:0007669"/>
    <property type="project" value="UniProtKB-KW"/>
</dbReference>
<protein>
    <submittedName>
        <fullName evidence="8">Response regulator transcription factor</fullName>
    </submittedName>
</protein>
<dbReference type="Pfam" id="PF00196">
    <property type="entry name" value="GerE"/>
    <property type="match status" value="1"/>
</dbReference>
<dbReference type="PROSITE" id="PS50043">
    <property type="entry name" value="HTH_LUXR_2"/>
    <property type="match status" value="1"/>
</dbReference>
<evidence type="ECO:0000256" key="4">
    <source>
        <dbReference type="ARBA" id="ARBA00023163"/>
    </source>
</evidence>
<evidence type="ECO:0000313" key="8">
    <source>
        <dbReference type="EMBL" id="TMR09794.1"/>
    </source>
</evidence>
<feature type="modified residue" description="4-aspartylphosphate" evidence="5">
    <location>
        <position position="78"/>
    </location>
</feature>
<evidence type="ECO:0000256" key="2">
    <source>
        <dbReference type="ARBA" id="ARBA00023015"/>
    </source>
</evidence>
<dbReference type="SUPFAM" id="SSF46894">
    <property type="entry name" value="C-terminal effector domain of the bipartite response regulators"/>
    <property type="match status" value="1"/>
</dbReference>
<keyword evidence="1 5" id="KW-0597">Phosphoprotein</keyword>
<evidence type="ECO:0000259" key="7">
    <source>
        <dbReference type="PROSITE" id="PS50110"/>
    </source>
</evidence>
<accession>A0A5S4F164</accession>
<dbReference type="PRINTS" id="PR00038">
    <property type="entry name" value="HTHLUXR"/>
</dbReference>
<evidence type="ECO:0000256" key="5">
    <source>
        <dbReference type="PROSITE-ProRule" id="PRU00169"/>
    </source>
</evidence>
<dbReference type="SUPFAM" id="SSF52172">
    <property type="entry name" value="CheY-like"/>
    <property type="match status" value="1"/>
</dbReference>
<comment type="caution">
    <text evidence="8">The sequence shown here is derived from an EMBL/GenBank/DDBJ whole genome shotgun (WGS) entry which is preliminary data.</text>
</comment>
<feature type="domain" description="HTH luxR-type" evidence="6">
    <location>
        <begin position="169"/>
        <end position="234"/>
    </location>
</feature>
<dbReference type="GO" id="GO:0000160">
    <property type="term" value="P:phosphorelay signal transduction system"/>
    <property type="evidence" value="ECO:0007669"/>
    <property type="project" value="InterPro"/>
</dbReference>
<dbReference type="InterPro" id="IPR016032">
    <property type="entry name" value="Sig_transdc_resp-reg_C-effctor"/>
</dbReference>
<dbReference type="OrthoDB" id="8482304at2"/>
<dbReference type="GO" id="GO:0006355">
    <property type="term" value="P:regulation of DNA-templated transcription"/>
    <property type="evidence" value="ECO:0007669"/>
    <property type="project" value="InterPro"/>
</dbReference>
<evidence type="ECO:0000256" key="3">
    <source>
        <dbReference type="ARBA" id="ARBA00023125"/>
    </source>
</evidence>
<evidence type="ECO:0000259" key="6">
    <source>
        <dbReference type="PROSITE" id="PS50043"/>
    </source>
</evidence>
<dbReference type="PROSITE" id="PS50110">
    <property type="entry name" value="RESPONSE_REGULATORY"/>
    <property type="match status" value="1"/>
</dbReference>
<proteinExistence type="predicted"/>
<evidence type="ECO:0000313" key="9">
    <source>
        <dbReference type="Proteomes" id="UP000306628"/>
    </source>
</evidence>
<dbReference type="InterPro" id="IPR039420">
    <property type="entry name" value="WalR-like"/>
</dbReference>
<dbReference type="SMART" id="SM00421">
    <property type="entry name" value="HTH_LUXR"/>
    <property type="match status" value="1"/>
</dbReference>
<evidence type="ECO:0000256" key="1">
    <source>
        <dbReference type="ARBA" id="ARBA00022553"/>
    </source>
</evidence>
<keyword evidence="2" id="KW-0805">Transcription regulation</keyword>
<organism evidence="8 9">
    <name type="scientific">Nonomuraea zeae</name>
    <dbReference type="NCBI Taxonomy" id="1642303"/>
    <lineage>
        <taxon>Bacteria</taxon>
        <taxon>Bacillati</taxon>
        <taxon>Actinomycetota</taxon>
        <taxon>Actinomycetes</taxon>
        <taxon>Streptosporangiales</taxon>
        <taxon>Streptosporangiaceae</taxon>
        <taxon>Nonomuraea</taxon>
    </lineage>
</organism>
<dbReference type="InterPro" id="IPR011006">
    <property type="entry name" value="CheY-like_superfamily"/>
</dbReference>
<dbReference type="Gene3D" id="3.40.50.2300">
    <property type="match status" value="1"/>
</dbReference>
<feature type="domain" description="Response regulatory" evidence="7">
    <location>
        <begin position="29"/>
        <end position="141"/>
    </location>
</feature>
<sequence>MTCRPCMPMLTLTGMPPRSKPAGEHDVIRIAVIDDHELIRHGLEYLLHRFDDLKVVLQGAAIGDLRAAELDHDVLILDLYLATDRPCVAEIRELSAITRVLVVSASGRPADVLAAVRSGANGYVTKEAPAEQIVDAVRTVAAGGFYLSAGLADILQNQLSAPAREEEGDAGARPRLSAREEETLSFIAQGFTHAQIARRMEISKATVDTYVERIRTKLQVGNKAQLTRAALDRLERRREA</sequence>
<dbReference type="AlphaFoldDB" id="A0A5S4F164"/>